<name>A0ACB7ZIV9_9ERIC</name>
<organism evidence="1 2">
    <name type="scientific">Vaccinium darrowii</name>
    <dbReference type="NCBI Taxonomy" id="229202"/>
    <lineage>
        <taxon>Eukaryota</taxon>
        <taxon>Viridiplantae</taxon>
        <taxon>Streptophyta</taxon>
        <taxon>Embryophyta</taxon>
        <taxon>Tracheophyta</taxon>
        <taxon>Spermatophyta</taxon>
        <taxon>Magnoliopsida</taxon>
        <taxon>eudicotyledons</taxon>
        <taxon>Gunneridae</taxon>
        <taxon>Pentapetalae</taxon>
        <taxon>asterids</taxon>
        <taxon>Ericales</taxon>
        <taxon>Ericaceae</taxon>
        <taxon>Vaccinioideae</taxon>
        <taxon>Vaccinieae</taxon>
        <taxon>Vaccinium</taxon>
    </lineage>
</organism>
<dbReference type="EMBL" id="CM037159">
    <property type="protein sequence ID" value="KAH7865055.1"/>
    <property type="molecule type" value="Genomic_DNA"/>
</dbReference>
<evidence type="ECO:0000313" key="1">
    <source>
        <dbReference type="EMBL" id="KAH7865055.1"/>
    </source>
</evidence>
<gene>
    <name evidence="1" type="ORF">Vadar_001700</name>
</gene>
<sequence length="892" mass="100160">MMFASEGPRHIVAWMHEVAASLWGKVVRNLTKALSWGIVTNLAKAWIRTGSYRQLHSAHVAGKHGQVFQAELMGSYFQQARPSLDVLADYGQASITLELQVRSMANAVMDALQERVTQLEKLVGAEESDEEVTLTEAKFVEMMVDVTKLSDGMKERVSNIELDLLVVKRAFLGCSDGLYNRVNMKVPEPKAFGGARNAKELEDLLWDMEQYFSTARVPEGERVTITVMYRTGDAKLWWRTRSEDEVPPKIETWESLKKELKEQLGLKDLPSAIAAADGLTDFKLTNKSNSSESSSAKSKDKNKKKDEKKAGSKKWDKGQKSKSVEDDKWQDKGNFSKGCFICKGPHRARDCPKRKKLNAIFLDEGNNGDPDSDSHICVNPLQLLNVIHADKASPSQRSGLMYVKVMLCNTDVLAMVDTGATHNFFSEGLAQSLGLKNGRVDLMVYPLDDFELILGNEFFLAAKVAVMPYLGGILIADEKQPCFVLRHAKDKRIREGTGSWISVIQVQKGPKKGEATYLAALVEIKPDVQVEVPDGVAGLLKEFADVMPPELPKYLPPRRATDHKIELLPGRHNQVTDALSHKEVQKYVAAITRVESDFADRIRENAKTDAEYQRLVKQVEEGTVRRYWLENSLFHAKGDRLTSATGLSPFELATGQQPLTPHEVARTRTGGRCPAACRFSREKQELLEEAKDSLSKVAKRMKKLKVHPTFHVSFLKPYHEDLVNLGRKQAKRAPPVIQKQFDRGVERILDHKTEGQSKKNKRTSYLVKWENSPDREASLEKAETLWQFEKQVEEYLQTLPTRTSASSSGGPRHIVAWMHEVAASLRGKVVRNLTKALSWGIVTNLAKAWIRTGSYRQLHSAHVAGKHGQVFQAELTGSYFQQARPSSSLMCW</sequence>
<dbReference type="Proteomes" id="UP000828048">
    <property type="component" value="Chromosome 9"/>
</dbReference>
<proteinExistence type="predicted"/>
<reference evidence="1 2" key="1">
    <citation type="journal article" date="2021" name="Hortic Res">
        <title>High-quality reference genome and annotation aids understanding of berry development for evergreen blueberry (Vaccinium darrowii).</title>
        <authorList>
            <person name="Yu J."/>
            <person name="Hulse-Kemp A.M."/>
            <person name="Babiker E."/>
            <person name="Staton M."/>
        </authorList>
    </citation>
    <scope>NUCLEOTIDE SEQUENCE [LARGE SCALE GENOMIC DNA]</scope>
    <source>
        <strain evidence="2">cv. NJ 8807/NJ 8810</strain>
        <tissue evidence="1">Young leaf</tissue>
    </source>
</reference>
<accession>A0ACB7ZIV9</accession>
<keyword evidence="2" id="KW-1185">Reference proteome</keyword>
<protein>
    <submittedName>
        <fullName evidence="1">Uncharacterized protein</fullName>
    </submittedName>
</protein>
<comment type="caution">
    <text evidence="1">The sequence shown here is derived from an EMBL/GenBank/DDBJ whole genome shotgun (WGS) entry which is preliminary data.</text>
</comment>
<evidence type="ECO:0000313" key="2">
    <source>
        <dbReference type="Proteomes" id="UP000828048"/>
    </source>
</evidence>